<evidence type="ECO:0000256" key="8">
    <source>
        <dbReference type="ARBA" id="ARBA00023136"/>
    </source>
</evidence>
<keyword evidence="4 10" id="KW-1003">Cell membrane</keyword>
<dbReference type="RefSeq" id="WP_091350521.1">
    <property type="nucleotide sequence ID" value="NZ_FOIF01000021.1"/>
</dbReference>
<keyword evidence="7 9" id="KW-1133">Transmembrane helix</keyword>
<dbReference type="EMBL" id="FOIF01000021">
    <property type="protein sequence ID" value="SES92850.1"/>
    <property type="molecule type" value="Genomic_DNA"/>
</dbReference>
<feature type="transmembrane region" description="Helical" evidence="9">
    <location>
        <begin position="127"/>
        <end position="147"/>
    </location>
</feature>
<keyword evidence="8 9" id="KW-0472">Membrane</keyword>
<evidence type="ECO:0000256" key="2">
    <source>
        <dbReference type="ARBA" id="ARBA00007069"/>
    </source>
</evidence>
<evidence type="ECO:0000256" key="4">
    <source>
        <dbReference type="ARBA" id="ARBA00022475"/>
    </source>
</evidence>
<dbReference type="InterPro" id="IPR051124">
    <property type="entry name" value="Phosphate_Transport_Permease"/>
</dbReference>
<dbReference type="GO" id="GO:0005886">
    <property type="term" value="C:plasma membrane"/>
    <property type="evidence" value="ECO:0007669"/>
    <property type="project" value="UniProtKB-SubCell"/>
</dbReference>
<dbReference type="OrthoDB" id="9785113at2"/>
<feature type="transmembrane region" description="Helical" evidence="9">
    <location>
        <begin position="26"/>
        <end position="50"/>
    </location>
</feature>
<evidence type="ECO:0000256" key="9">
    <source>
        <dbReference type="RuleBase" id="RU363032"/>
    </source>
</evidence>
<evidence type="ECO:0000313" key="12">
    <source>
        <dbReference type="EMBL" id="SES92850.1"/>
    </source>
</evidence>
<dbReference type="InterPro" id="IPR035906">
    <property type="entry name" value="MetI-like_sf"/>
</dbReference>
<evidence type="ECO:0000256" key="1">
    <source>
        <dbReference type="ARBA" id="ARBA00004651"/>
    </source>
</evidence>
<dbReference type="AlphaFoldDB" id="A0A1I0AGM6"/>
<dbReference type="Proteomes" id="UP000243819">
    <property type="component" value="Unassembled WGS sequence"/>
</dbReference>
<dbReference type="CDD" id="cd06261">
    <property type="entry name" value="TM_PBP2"/>
    <property type="match status" value="1"/>
</dbReference>
<keyword evidence="3 9" id="KW-0813">Transport</keyword>
<dbReference type="InterPro" id="IPR011864">
    <property type="entry name" value="Phosphate_PstC"/>
</dbReference>
<evidence type="ECO:0000256" key="6">
    <source>
        <dbReference type="ARBA" id="ARBA00022692"/>
    </source>
</evidence>
<dbReference type="GO" id="GO:0006817">
    <property type="term" value="P:phosphate ion transport"/>
    <property type="evidence" value="ECO:0007669"/>
    <property type="project" value="UniProtKB-KW"/>
</dbReference>
<keyword evidence="6 9" id="KW-0812">Transmembrane</keyword>
<feature type="transmembrane region" description="Helical" evidence="9">
    <location>
        <begin position="288"/>
        <end position="310"/>
    </location>
</feature>
<dbReference type="PANTHER" id="PTHR30425:SF1">
    <property type="entry name" value="PHOSPHATE TRANSPORT SYSTEM PERMEASE PROTEIN PSTC"/>
    <property type="match status" value="1"/>
</dbReference>
<feature type="transmembrane region" description="Helical" evidence="9">
    <location>
        <begin position="82"/>
        <end position="106"/>
    </location>
</feature>
<evidence type="ECO:0000313" key="13">
    <source>
        <dbReference type="Proteomes" id="UP000243819"/>
    </source>
</evidence>
<sequence length="318" mass="33903">MAELVKANKKWKITEGSRTQRWSEKVIIGGLTVSGLFAVLTVSFVFGFLVKMSLPAIQQVGLVEYLTGKRWMPTSPNPGYGALPMIFGTTMVSTASLLIAVPWGIGTALYLSEVAPNKIREIVKPSLEVLAGIPSVVFGFVALVVVAPKIANLFNLSNGITALTGAIMLGIMALPTIVSISEDSLNSVPKDYRDAALALGATKWQTMIRVTLPAAKSGIIAAVMLGFGRAVGETMTVLMATGNSLAIPLKEKFGIQLPNYLTSIRTLTAGIAIDASDVPWGSLHYHSLFVLGAMLFVITFVVNLVADLVLNKGQRRDI</sequence>
<evidence type="ECO:0000259" key="11">
    <source>
        <dbReference type="PROSITE" id="PS50928"/>
    </source>
</evidence>
<dbReference type="PANTHER" id="PTHR30425">
    <property type="entry name" value="PHOSPHATE TRANSPORT SYSTEM PERMEASE PROTEIN PST"/>
    <property type="match status" value="1"/>
</dbReference>
<keyword evidence="13" id="KW-1185">Reference proteome</keyword>
<dbReference type="SUPFAM" id="SSF161098">
    <property type="entry name" value="MetI-like"/>
    <property type="match status" value="1"/>
</dbReference>
<dbReference type="Pfam" id="PF00528">
    <property type="entry name" value="BPD_transp_1"/>
    <property type="match status" value="1"/>
</dbReference>
<dbReference type="NCBIfam" id="TIGR02138">
    <property type="entry name" value="phosphate_pstC"/>
    <property type="match status" value="1"/>
</dbReference>
<name>A0A1I0AGM6_9FIRM</name>
<dbReference type="PROSITE" id="PS50928">
    <property type="entry name" value="ABC_TM1"/>
    <property type="match status" value="1"/>
</dbReference>
<gene>
    <name evidence="12" type="ORF">SAMN03080614_10213</name>
</gene>
<accession>A0A1I0AGM6</accession>
<evidence type="ECO:0000256" key="5">
    <source>
        <dbReference type="ARBA" id="ARBA00022592"/>
    </source>
</evidence>
<feature type="domain" description="ABC transmembrane type-1" evidence="11">
    <location>
        <begin position="86"/>
        <end position="306"/>
    </location>
</feature>
<dbReference type="GO" id="GO:0005315">
    <property type="term" value="F:phosphate transmembrane transporter activity"/>
    <property type="evidence" value="ECO:0007669"/>
    <property type="project" value="InterPro"/>
</dbReference>
<feature type="transmembrane region" description="Helical" evidence="9">
    <location>
        <begin position="159"/>
        <end position="180"/>
    </location>
</feature>
<feature type="transmembrane region" description="Helical" evidence="9">
    <location>
        <begin position="210"/>
        <end position="231"/>
    </location>
</feature>
<proteinExistence type="inferred from homology"/>
<comment type="similarity">
    <text evidence="2 10">Belongs to the binding-protein-dependent transport system permease family. CysTW subfamily.</text>
</comment>
<comment type="subcellular location">
    <subcellularLocation>
        <location evidence="1 9">Cell membrane</location>
        <topology evidence="1 9">Multi-pass membrane protein</topology>
    </subcellularLocation>
</comment>
<dbReference type="STRING" id="1120990.SAMN03080614_10213"/>
<comment type="function">
    <text evidence="10">Part of the binding-protein-dependent transport system for phosphate; probably responsible for the translocation of the substrate across the membrane.</text>
</comment>
<evidence type="ECO:0000256" key="10">
    <source>
        <dbReference type="RuleBase" id="RU363054"/>
    </source>
</evidence>
<organism evidence="12 13">
    <name type="scientific">Anaerobranca gottschalkii DSM 13577</name>
    <dbReference type="NCBI Taxonomy" id="1120990"/>
    <lineage>
        <taxon>Bacteria</taxon>
        <taxon>Bacillati</taxon>
        <taxon>Bacillota</taxon>
        <taxon>Clostridia</taxon>
        <taxon>Eubacteriales</taxon>
        <taxon>Proteinivoracaceae</taxon>
        <taxon>Anaerobranca</taxon>
    </lineage>
</organism>
<dbReference type="InterPro" id="IPR000515">
    <property type="entry name" value="MetI-like"/>
</dbReference>
<protein>
    <recommendedName>
        <fullName evidence="10">Phosphate transport system permease protein</fullName>
    </recommendedName>
</protein>
<evidence type="ECO:0000256" key="7">
    <source>
        <dbReference type="ARBA" id="ARBA00022989"/>
    </source>
</evidence>
<reference evidence="13" key="1">
    <citation type="submission" date="2016-10" db="EMBL/GenBank/DDBJ databases">
        <authorList>
            <person name="Varghese N."/>
            <person name="Submissions S."/>
        </authorList>
    </citation>
    <scope>NUCLEOTIDE SEQUENCE [LARGE SCALE GENOMIC DNA]</scope>
    <source>
        <strain evidence="13">DSM 13577</strain>
    </source>
</reference>
<dbReference type="Gene3D" id="1.10.3720.10">
    <property type="entry name" value="MetI-like"/>
    <property type="match status" value="1"/>
</dbReference>
<evidence type="ECO:0000256" key="3">
    <source>
        <dbReference type="ARBA" id="ARBA00022448"/>
    </source>
</evidence>
<keyword evidence="5 10" id="KW-0592">Phosphate transport</keyword>